<dbReference type="Gene3D" id="3.40.50.720">
    <property type="entry name" value="NAD(P)-binding Rossmann-like Domain"/>
    <property type="match status" value="1"/>
</dbReference>
<dbReference type="Pfam" id="PF01370">
    <property type="entry name" value="Epimerase"/>
    <property type="match status" value="1"/>
</dbReference>
<organism evidence="10 11">
    <name type="scientific">Chlamydomonas incerta</name>
    <dbReference type="NCBI Taxonomy" id="51695"/>
    <lineage>
        <taxon>Eukaryota</taxon>
        <taxon>Viridiplantae</taxon>
        <taxon>Chlorophyta</taxon>
        <taxon>core chlorophytes</taxon>
        <taxon>Chlorophyceae</taxon>
        <taxon>CS clade</taxon>
        <taxon>Chlamydomonadales</taxon>
        <taxon>Chlamydomonadaceae</taxon>
        <taxon>Chlamydomonas</taxon>
    </lineage>
</organism>
<evidence type="ECO:0000313" key="10">
    <source>
        <dbReference type="EMBL" id="KAG2443848.1"/>
    </source>
</evidence>
<evidence type="ECO:0000313" key="11">
    <source>
        <dbReference type="Proteomes" id="UP000650467"/>
    </source>
</evidence>
<evidence type="ECO:0000256" key="1">
    <source>
        <dbReference type="ARBA" id="ARBA00023002"/>
    </source>
</evidence>
<dbReference type="PANTHER" id="PTHR10366:SF564">
    <property type="entry name" value="STEROL-4-ALPHA-CARBOXYLATE 3-DEHYDROGENASE, DECARBOXYLATING"/>
    <property type="match status" value="1"/>
</dbReference>
<dbReference type="InterPro" id="IPR001509">
    <property type="entry name" value="Epimerase_deHydtase"/>
</dbReference>
<dbReference type="GO" id="GO:0047890">
    <property type="term" value="F:flavanone 4-reductase activity"/>
    <property type="evidence" value="ECO:0007669"/>
    <property type="project" value="UniProtKB-EC"/>
</dbReference>
<sequence length="368" mass="38011">MATAPSSAQLASDLKGSNVLLTGITGFVGSELARQLLELGAHIRAPTRWPIDSPKLAELKKNFDGLPGDVTFVDADIRSEEALARALDGVSYVFHVASPFVISSPNPAADIVAPAVEGTAAVLRAAGRHKDAIKRVVVTSSVCAIHDCNSKQLPSAPSGRYTEADWNEVSTVEAEPYWVSKVEAERTAWRLAKELGLPLATVLPNFVMGPVAAAQAAAGISVGFFKGFLEASAGPEGKAPPSGVWTFADVRDVGRAHIAAAVVPVAAGKRYIVSARRSTSAKSVTDVLKARLAPLTGIPDGQPGEEAEKIDPSAVETELGLRLTPVEDTLADMAASLLKHGLALPAGADAAAKVAVGHASGEEGVAKA</sequence>
<evidence type="ECO:0000256" key="7">
    <source>
        <dbReference type="ARBA" id="ARBA00048870"/>
    </source>
</evidence>
<reference evidence="10" key="1">
    <citation type="journal article" date="2020" name="bioRxiv">
        <title>Comparative genomics of Chlamydomonas.</title>
        <authorList>
            <person name="Craig R.J."/>
            <person name="Hasan A.R."/>
            <person name="Ness R.W."/>
            <person name="Keightley P.D."/>
        </authorList>
    </citation>
    <scope>NUCLEOTIDE SEQUENCE</scope>
    <source>
        <strain evidence="10">SAG 7.73</strain>
    </source>
</reference>
<evidence type="ECO:0000256" key="3">
    <source>
        <dbReference type="ARBA" id="ARBA00023445"/>
    </source>
</evidence>
<feature type="domain" description="NAD-dependent epimerase/dehydratase" evidence="9">
    <location>
        <begin position="19"/>
        <end position="266"/>
    </location>
</feature>
<comment type="caution">
    <text evidence="10">The sequence shown here is derived from an EMBL/GenBank/DDBJ whole genome shotgun (WGS) entry which is preliminary data.</text>
</comment>
<dbReference type="OrthoDB" id="2735536at2759"/>
<keyword evidence="11" id="KW-1185">Reference proteome</keyword>
<dbReference type="Proteomes" id="UP000650467">
    <property type="component" value="Unassembled WGS sequence"/>
</dbReference>
<dbReference type="AlphaFoldDB" id="A0A835WAL8"/>
<accession>A0A835WAL8</accession>
<evidence type="ECO:0000259" key="9">
    <source>
        <dbReference type="Pfam" id="PF01370"/>
    </source>
</evidence>
<dbReference type="GO" id="GO:0009813">
    <property type="term" value="P:flavonoid biosynthetic process"/>
    <property type="evidence" value="ECO:0007669"/>
    <property type="project" value="UniProtKB-KW"/>
</dbReference>
<dbReference type="InterPro" id="IPR036291">
    <property type="entry name" value="NAD(P)-bd_dom_sf"/>
</dbReference>
<dbReference type="InterPro" id="IPR050425">
    <property type="entry name" value="NAD(P)_dehydrat-like"/>
</dbReference>
<comment type="catalytic activity">
    <reaction evidence="7">
        <text>(2S)-flavan-4-ol + NADP(+) = (2S)-flavanone + NADPH + H(+)</text>
        <dbReference type="Rhea" id="RHEA:11228"/>
        <dbReference type="ChEBI" id="CHEBI:15378"/>
        <dbReference type="ChEBI" id="CHEBI:15605"/>
        <dbReference type="ChEBI" id="CHEBI:15606"/>
        <dbReference type="ChEBI" id="CHEBI:57783"/>
        <dbReference type="ChEBI" id="CHEBI:58349"/>
        <dbReference type="EC" id="1.1.1.234"/>
    </reaction>
</comment>
<dbReference type="EC" id="1.1.1.234" evidence="4"/>
<evidence type="ECO:0000256" key="8">
    <source>
        <dbReference type="ARBA" id="ARBA00049132"/>
    </source>
</evidence>
<keyword evidence="2" id="KW-0284">Flavonoid biosynthesis</keyword>
<dbReference type="EMBL" id="JAEHOC010000003">
    <property type="protein sequence ID" value="KAG2443848.1"/>
    <property type="molecule type" value="Genomic_DNA"/>
</dbReference>
<name>A0A835WAL8_CHLIN</name>
<evidence type="ECO:0000256" key="6">
    <source>
        <dbReference type="ARBA" id="ARBA00042087"/>
    </source>
</evidence>
<proteinExistence type="inferred from homology"/>
<comment type="similarity">
    <text evidence="3">Belongs to the NAD(P)-dependent epimerase/dehydratase family. Dihydroflavonol-4-reductase subfamily.</text>
</comment>
<evidence type="ECO:0000256" key="4">
    <source>
        <dbReference type="ARBA" id="ARBA00039055"/>
    </source>
</evidence>
<dbReference type="GO" id="GO:0045552">
    <property type="term" value="F:dihydroflavanol 4-reductase activity"/>
    <property type="evidence" value="ECO:0007669"/>
    <property type="project" value="UniProtKB-EC"/>
</dbReference>
<protein>
    <recommendedName>
        <fullName evidence="6">Flavanone 4-reductase</fullName>
        <ecNumber evidence="5">1.1.1.219</ecNumber>
        <ecNumber evidence="4">1.1.1.234</ecNumber>
    </recommendedName>
</protein>
<comment type="catalytic activity">
    <reaction evidence="8">
        <text>a (2R,3S,4S)-leucoanthocyanidin + NADP(+) = a (2R,3R)-dihydroflavonol + NADPH + H(+)</text>
        <dbReference type="Rhea" id="RHEA:54444"/>
        <dbReference type="ChEBI" id="CHEBI:15378"/>
        <dbReference type="ChEBI" id="CHEBI:57783"/>
        <dbReference type="ChEBI" id="CHEBI:58349"/>
        <dbReference type="ChEBI" id="CHEBI:138176"/>
        <dbReference type="ChEBI" id="CHEBI:138188"/>
        <dbReference type="EC" id="1.1.1.219"/>
    </reaction>
</comment>
<dbReference type="EC" id="1.1.1.219" evidence="5"/>
<keyword evidence="1" id="KW-0560">Oxidoreductase</keyword>
<gene>
    <name evidence="10" type="ORF">HXX76_002191</name>
</gene>
<evidence type="ECO:0000256" key="2">
    <source>
        <dbReference type="ARBA" id="ARBA00023241"/>
    </source>
</evidence>
<dbReference type="SUPFAM" id="SSF51735">
    <property type="entry name" value="NAD(P)-binding Rossmann-fold domains"/>
    <property type="match status" value="1"/>
</dbReference>
<evidence type="ECO:0000256" key="5">
    <source>
        <dbReference type="ARBA" id="ARBA00039057"/>
    </source>
</evidence>
<dbReference type="PANTHER" id="PTHR10366">
    <property type="entry name" value="NAD DEPENDENT EPIMERASE/DEHYDRATASE"/>
    <property type="match status" value="1"/>
</dbReference>